<evidence type="ECO:0000313" key="1">
    <source>
        <dbReference type="EMBL" id="CAG7664760.1"/>
    </source>
</evidence>
<keyword evidence="2" id="KW-1185">Reference proteome</keyword>
<name>A0A8J2J2C1_9HEXA</name>
<dbReference type="Proteomes" id="UP000708208">
    <property type="component" value="Unassembled WGS sequence"/>
</dbReference>
<dbReference type="AlphaFoldDB" id="A0A8J2J2C1"/>
<dbReference type="EMBL" id="CAJVCH010008803">
    <property type="protein sequence ID" value="CAG7664760.1"/>
    <property type="molecule type" value="Genomic_DNA"/>
</dbReference>
<gene>
    <name evidence="1" type="ORF">AFUS01_LOCUS1585</name>
</gene>
<organism evidence="1 2">
    <name type="scientific">Allacma fusca</name>
    <dbReference type="NCBI Taxonomy" id="39272"/>
    <lineage>
        <taxon>Eukaryota</taxon>
        <taxon>Metazoa</taxon>
        <taxon>Ecdysozoa</taxon>
        <taxon>Arthropoda</taxon>
        <taxon>Hexapoda</taxon>
        <taxon>Collembola</taxon>
        <taxon>Symphypleona</taxon>
        <taxon>Sminthuridae</taxon>
        <taxon>Allacma</taxon>
    </lineage>
</organism>
<protein>
    <submittedName>
        <fullName evidence="1">Uncharacterized protein</fullName>
    </submittedName>
</protein>
<sequence length="66" mass="7308">KIRERTCFAVIELCPHGDLNGYLRQYIESSSNVTPDGVAKSTQMIEIGSRNDSNSVLRSSVLNSFC</sequence>
<feature type="non-terminal residue" evidence="1">
    <location>
        <position position="1"/>
    </location>
</feature>
<comment type="caution">
    <text evidence="1">The sequence shown here is derived from an EMBL/GenBank/DDBJ whole genome shotgun (WGS) entry which is preliminary data.</text>
</comment>
<evidence type="ECO:0000313" key="2">
    <source>
        <dbReference type="Proteomes" id="UP000708208"/>
    </source>
</evidence>
<feature type="non-terminal residue" evidence="1">
    <location>
        <position position="66"/>
    </location>
</feature>
<reference evidence="1" key="1">
    <citation type="submission" date="2021-06" db="EMBL/GenBank/DDBJ databases">
        <authorList>
            <person name="Hodson N. C."/>
            <person name="Mongue J. A."/>
            <person name="Jaron S. K."/>
        </authorList>
    </citation>
    <scope>NUCLEOTIDE SEQUENCE</scope>
</reference>
<accession>A0A8J2J2C1</accession>
<proteinExistence type="predicted"/>